<dbReference type="EMBL" id="MDGQ01000005">
    <property type="protein sequence ID" value="OEK05098.1"/>
    <property type="molecule type" value="Genomic_DNA"/>
</dbReference>
<feature type="domain" description="Response regulatory" evidence="2">
    <location>
        <begin position="5"/>
        <end position="116"/>
    </location>
</feature>
<dbReference type="PANTHER" id="PTHR37299">
    <property type="entry name" value="TRANSCRIPTIONAL REGULATOR-RELATED"/>
    <property type="match status" value="1"/>
</dbReference>
<accession>A0A1E5T143</accession>
<gene>
    <name evidence="4" type="ORF">BFP71_16910</name>
</gene>
<evidence type="ECO:0000256" key="1">
    <source>
        <dbReference type="PROSITE-ProRule" id="PRU00169"/>
    </source>
</evidence>
<keyword evidence="4" id="KW-0238">DNA-binding</keyword>
<keyword evidence="5" id="KW-1185">Reference proteome</keyword>
<dbReference type="InterPro" id="IPR007492">
    <property type="entry name" value="LytTR_DNA-bd_dom"/>
</dbReference>
<evidence type="ECO:0000259" key="2">
    <source>
        <dbReference type="PROSITE" id="PS50110"/>
    </source>
</evidence>
<dbReference type="Gene3D" id="3.40.50.2300">
    <property type="match status" value="1"/>
</dbReference>
<comment type="caution">
    <text evidence="4">The sequence shown here is derived from an EMBL/GenBank/DDBJ whole genome shotgun (WGS) entry which is preliminary data.</text>
</comment>
<dbReference type="Gene3D" id="2.40.50.1020">
    <property type="entry name" value="LytTr DNA-binding domain"/>
    <property type="match status" value="1"/>
</dbReference>
<dbReference type="SMART" id="SM00448">
    <property type="entry name" value="REC"/>
    <property type="match status" value="1"/>
</dbReference>
<protein>
    <submittedName>
        <fullName evidence="4">DNA-binding response regulator</fullName>
    </submittedName>
</protein>
<evidence type="ECO:0000259" key="3">
    <source>
        <dbReference type="PROSITE" id="PS50930"/>
    </source>
</evidence>
<proteinExistence type="predicted"/>
<keyword evidence="1" id="KW-0597">Phosphoprotein</keyword>
<dbReference type="RefSeq" id="WP_069836602.1">
    <property type="nucleotide sequence ID" value="NZ_MDGQ01000005.1"/>
</dbReference>
<sequence>MDKITCLIVDDEPLAIEILEEYVKKVPWLSLKGVFDAGMDVIEYLNNETVDLIFLDIQMPDLSGIQVAELTKGKCDVIFTTAYNEYAVEGFELAAKDYLLKPISFERFLKSVQRLQVEKEAKADVKSDYIFVKVEYKIKKIRLDEIQYIEGMKDYLRIVLIDEKVMTLQSFSKLMPALPSDRFIRVHKSFVVSIDAIDSVEKGKIRINDQLIPISETYKEAFNKVLKDRTV</sequence>
<dbReference type="GO" id="GO:0003677">
    <property type="term" value="F:DNA binding"/>
    <property type="evidence" value="ECO:0007669"/>
    <property type="project" value="UniProtKB-KW"/>
</dbReference>
<dbReference type="Proteomes" id="UP000095552">
    <property type="component" value="Unassembled WGS sequence"/>
</dbReference>
<dbReference type="PROSITE" id="PS50930">
    <property type="entry name" value="HTH_LYTTR"/>
    <property type="match status" value="1"/>
</dbReference>
<dbReference type="PANTHER" id="PTHR37299:SF1">
    <property type="entry name" value="STAGE 0 SPORULATION PROTEIN A HOMOLOG"/>
    <property type="match status" value="1"/>
</dbReference>
<dbReference type="GO" id="GO:0000156">
    <property type="term" value="F:phosphorelay response regulator activity"/>
    <property type="evidence" value="ECO:0007669"/>
    <property type="project" value="InterPro"/>
</dbReference>
<evidence type="ECO:0000313" key="5">
    <source>
        <dbReference type="Proteomes" id="UP000095552"/>
    </source>
</evidence>
<dbReference type="AlphaFoldDB" id="A0A1E5T143"/>
<evidence type="ECO:0000313" key="4">
    <source>
        <dbReference type="EMBL" id="OEK05098.1"/>
    </source>
</evidence>
<dbReference type="Pfam" id="PF04397">
    <property type="entry name" value="LytTR"/>
    <property type="match status" value="1"/>
</dbReference>
<dbReference type="InterPro" id="IPR046947">
    <property type="entry name" value="LytR-like"/>
</dbReference>
<dbReference type="SUPFAM" id="SSF52172">
    <property type="entry name" value="CheY-like"/>
    <property type="match status" value="1"/>
</dbReference>
<reference evidence="4 5" key="1">
    <citation type="submission" date="2016-08" db="EMBL/GenBank/DDBJ databases">
        <title>Draft genome of Fabibacter sp. strain SK-8.</title>
        <authorList>
            <person name="Wong S.-K."/>
            <person name="Hamasaki K."/>
            <person name="Yoshizawa S."/>
        </authorList>
    </citation>
    <scope>NUCLEOTIDE SEQUENCE [LARGE SCALE GENOMIC DNA]</scope>
    <source>
        <strain evidence="4 5">SK-8</strain>
    </source>
</reference>
<dbReference type="InterPro" id="IPR011006">
    <property type="entry name" value="CheY-like_superfamily"/>
</dbReference>
<dbReference type="STRING" id="1563681.BFP71_16910"/>
<feature type="domain" description="HTH LytTR-type" evidence="3">
    <location>
        <begin position="130"/>
        <end position="228"/>
    </location>
</feature>
<organism evidence="4 5">
    <name type="scientific">Roseivirga misakiensis</name>
    <dbReference type="NCBI Taxonomy" id="1563681"/>
    <lineage>
        <taxon>Bacteria</taxon>
        <taxon>Pseudomonadati</taxon>
        <taxon>Bacteroidota</taxon>
        <taxon>Cytophagia</taxon>
        <taxon>Cytophagales</taxon>
        <taxon>Roseivirgaceae</taxon>
        <taxon>Roseivirga</taxon>
    </lineage>
</organism>
<dbReference type="InterPro" id="IPR001789">
    <property type="entry name" value="Sig_transdc_resp-reg_receiver"/>
</dbReference>
<dbReference type="PROSITE" id="PS50110">
    <property type="entry name" value="RESPONSE_REGULATORY"/>
    <property type="match status" value="1"/>
</dbReference>
<name>A0A1E5T143_9BACT</name>
<feature type="modified residue" description="4-aspartylphosphate" evidence="1">
    <location>
        <position position="56"/>
    </location>
</feature>
<dbReference type="Pfam" id="PF00072">
    <property type="entry name" value="Response_reg"/>
    <property type="match status" value="1"/>
</dbReference>
<dbReference type="SMART" id="SM00850">
    <property type="entry name" value="LytTR"/>
    <property type="match status" value="1"/>
</dbReference>